<dbReference type="AlphaFoldDB" id="A0A4R3NSW7"/>
<keyword evidence="2" id="KW-1185">Reference proteome</keyword>
<name>A0A4R3NSW7_9HYPH</name>
<evidence type="ECO:0000313" key="2">
    <source>
        <dbReference type="Proteomes" id="UP000295097"/>
    </source>
</evidence>
<sequence>MAAFLAKYLSPLVVAGLLFAAGGLLAFTAVNEVNGMVKDAKDMATAERNAFWKGKIAEANAAKEAAVAAQLRAVMLADNKIRTAEAEAETKLKEMERANAALPGGAACGLGPERVRILPR</sequence>
<organism evidence="1 2">
    <name type="scientific">Martelella mediterranea</name>
    <dbReference type="NCBI Taxonomy" id="293089"/>
    <lineage>
        <taxon>Bacteria</taxon>
        <taxon>Pseudomonadati</taxon>
        <taxon>Pseudomonadota</taxon>
        <taxon>Alphaproteobacteria</taxon>
        <taxon>Hyphomicrobiales</taxon>
        <taxon>Aurantimonadaceae</taxon>
        <taxon>Martelella</taxon>
    </lineage>
</organism>
<comment type="caution">
    <text evidence="1">The sequence shown here is derived from an EMBL/GenBank/DDBJ whole genome shotgun (WGS) entry which is preliminary data.</text>
</comment>
<accession>A0A4R3NSW7</accession>
<proteinExistence type="predicted"/>
<dbReference type="RefSeq" id="WP_132313063.1">
    <property type="nucleotide sequence ID" value="NZ_SMAR01000026.1"/>
</dbReference>
<dbReference type="Proteomes" id="UP000295097">
    <property type="component" value="Unassembled WGS sequence"/>
</dbReference>
<reference evidence="1 2" key="1">
    <citation type="submission" date="2019-03" db="EMBL/GenBank/DDBJ databases">
        <title>Freshwater and sediment microbial communities from various areas in North America, analyzing microbe dynamics in response to fracking.</title>
        <authorList>
            <person name="Lamendella R."/>
        </authorList>
    </citation>
    <scope>NUCLEOTIDE SEQUENCE [LARGE SCALE GENOMIC DNA]</scope>
    <source>
        <strain evidence="1 2">175.2</strain>
    </source>
</reference>
<protein>
    <submittedName>
        <fullName evidence="1">Uncharacterized protein</fullName>
    </submittedName>
</protein>
<gene>
    <name evidence="1" type="ORF">EDC90_102645</name>
</gene>
<dbReference type="EMBL" id="SMAR01000026">
    <property type="protein sequence ID" value="TCT35390.1"/>
    <property type="molecule type" value="Genomic_DNA"/>
</dbReference>
<evidence type="ECO:0000313" key="1">
    <source>
        <dbReference type="EMBL" id="TCT35390.1"/>
    </source>
</evidence>